<dbReference type="GO" id="GO:0003723">
    <property type="term" value="F:RNA binding"/>
    <property type="evidence" value="ECO:0007669"/>
    <property type="project" value="InterPro"/>
</dbReference>
<sequence>MTTLSSNRFEALMGGVREETDPLGNTKTVKQAMPPRSKRDVARKLHTRVAISPPSRRGRDRAGATDYGNTETAQPAGGLASTSSMLDHPKGGNSTLRPTRGRQFDRHSGTGIQDNMKKINQGWGRAGAAERDAENDTLSPDDPAAEGVAIGTGSGTATPVESNYKTLDEYLATQPGLDDRYKLPEARQANEGVDPSQLKNAVVLERSKEEDVYFGGKESAGKHKNKNKKEKVYLEIDQPSHHQQRTGGGGRRGNGTRSGRGKPVDIDISITDPSAFPTLGA</sequence>
<gene>
    <name evidence="3" type="ORF">O0I10_008054</name>
</gene>
<comment type="caution">
    <text evidence="3">The sequence shown here is derived from an EMBL/GenBank/DDBJ whole genome shotgun (WGS) entry which is preliminary data.</text>
</comment>
<dbReference type="InterPro" id="IPR039764">
    <property type="entry name" value="HABP4/SERBP1-like"/>
</dbReference>
<dbReference type="GO" id="GO:0005634">
    <property type="term" value="C:nucleus"/>
    <property type="evidence" value="ECO:0007669"/>
    <property type="project" value="TreeGrafter"/>
</dbReference>
<feature type="region of interest" description="Disordered" evidence="1">
    <location>
        <begin position="213"/>
        <end position="281"/>
    </location>
</feature>
<protein>
    <recommendedName>
        <fullName evidence="2">Hyaluronan/mRNA-binding protein domain-containing protein</fullName>
    </recommendedName>
</protein>
<dbReference type="GeneID" id="83215461"/>
<feature type="compositionally biased region" description="Gly residues" evidence="1">
    <location>
        <begin position="246"/>
        <end position="258"/>
    </location>
</feature>
<dbReference type="GO" id="GO:0005737">
    <property type="term" value="C:cytoplasm"/>
    <property type="evidence" value="ECO:0007669"/>
    <property type="project" value="TreeGrafter"/>
</dbReference>
<dbReference type="InterPro" id="IPR006861">
    <property type="entry name" value="HABP4_PAIRBP1-bd"/>
</dbReference>
<reference evidence="3 4" key="1">
    <citation type="submission" date="2023-03" db="EMBL/GenBank/DDBJ databases">
        <title>Genome sequence of Lichtheimia ornata CBS 291.66.</title>
        <authorList>
            <person name="Mohabir J.T."/>
            <person name="Shea T.P."/>
            <person name="Kurbessoian T."/>
            <person name="Berby B."/>
            <person name="Fontaine J."/>
            <person name="Livny J."/>
            <person name="Gnirke A."/>
            <person name="Stajich J.E."/>
            <person name="Cuomo C.A."/>
        </authorList>
    </citation>
    <scope>NUCLEOTIDE SEQUENCE [LARGE SCALE GENOMIC DNA]</scope>
    <source>
        <strain evidence="3">CBS 291.66</strain>
    </source>
</reference>
<dbReference type="AlphaFoldDB" id="A0AAD7UZV6"/>
<dbReference type="EMBL" id="JARTCD010000041">
    <property type="protein sequence ID" value="KAJ8656260.1"/>
    <property type="molecule type" value="Genomic_DNA"/>
</dbReference>
<dbReference type="SMART" id="SM01233">
    <property type="entry name" value="HABP4_PAI-RBP1"/>
    <property type="match status" value="1"/>
</dbReference>
<accession>A0AAD7UZV6</accession>
<name>A0AAD7UZV6_9FUNG</name>
<dbReference type="PANTHER" id="PTHR12299">
    <property type="entry name" value="HYALURONIC ACID-BINDING PROTEIN 4"/>
    <property type="match status" value="1"/>
</dbReference>
<dbReference type="PANTHER" id="PTHR12299:SF17">
    <property type="entry name" value="AT19571P-RELATED"/>
    <property type="match status" value="1"/>
</dbReference>
<evidence type="ECO:0000313" key="4">
    <source>
        <dbReference type="Proteomes" id="UP001234581"/>
    </source>
</evidence>
<feature type="domain" description="Hyaluronan/mRNA-binding protein" evidence="2">
    <location>
        <begin position="100"/>
        <end position="192"/>
    </location>
</feature>
<evidence type="ECO:0000256" key="1">
    <source>
        <dbReference type="SAM" id="MobiDB-lite"/>
    </source>
</evidence>
<keyword evidence="4" id="KW-1185">Reference proteome</keyword>
<organism evidence="3 4">
    <name type="scientific">Lichtheimia ornata</name>
    <dbReference type="NCBI Taxonomy" id="688661"/>
    <lineage>
        <taxon>Eukaryota</taxon>
        <taxon>Fungi</taxon>
        <taxon>Fungi incertae sedis</taxon>
        <taxon>Mucoromycota</taxon>
        <taxon>Mucoromycotina</taxon>
        <taxon>Mucoromycetes</taxon>
        <taxon>Mucorales</taxon>
        <taxon>Lichtheimiaceae</taxon>
        <taxon>Lichtheimia</taxon>
    </lineage>
</organism>
<dbReference type="Proteomes" id="UP001234581">
    <property type="component" value="Unassembled WGS sequence"/>
</dbReference>
<evidence type="ECO:0000313" key="3">
    <source>
        <dbReference type="EMBL" id="KAJ8656260.1"/>
    </source>
</evidence>
<dbReference type="Gene3D" id="6.10.140.1040">
    <property type="match status" value="1"/>
</dbReference>
<dbReference type="RefSeq" id="XP_058341173.1">
    <property type="nucleotide sequence ID" value="XM_058488061.1"/>
</dbReference>
<evidence type="ECO:0000259" key="2">
    <source>
        <dbReference type="SMART" id="SM01233"/>
    </source>
</evidence>
<proteinExistence type="predicted"/>
<feature type="region of interest" description="Disordered" evidence="1">
    <location>
        <begin position="1"/>
        <end position="160"/>
    </location>
</feature>
<feature type="compositionally biased region" description="Basic and acidic residues" evidence="1">
    <location>
        <begin position="230"/>
        <end position="240"/>
    </location>
</feature>